<dbReference type="GO" id="GO:0005886">
    <property type="term" value="C:plasma membrane"/>
    <property type="evidence" value="ECO:0007669"/>
    <property type="project" value="UniProtKB-SubCell"/>
</dbReference>
<feature type="transmembrane region" description="Helical" evidence="6">
    <location>
        <begin position="40"/>
        <end position="62"/>
    </location>
</feature>
<feature type="transmembrane region" description="Helical" evidence="6">
    <location>
        <begin position="168"/>
        <end position="188"/>
    </location>
</feature>
<name>A0A5B8HSC4_9GAMM</name>
<dbReference type="InterPro" id="IPR050833">
    <property type="entry name" value="Poly_Biosynth_Transport"/>
</dbReference>
<comment type="subcellular location">
    <subcellularLocation>
        <location evidence="1">Cell membrane</location>
        <topology evidence="1">Multi-pass membrane protein</topology>
    </subcellularLocation>
</comment>
<protein>
    <submittedName>
        <fullName evidence="7">Oligosaccharide flippase family protein</fullName>
    </submittedName>
</protein>
<feature type="transmembrane region" description="Helical" evidence="6">
    <location>
        <begin position="143"/>
        <end position="162"/>
    </location>
</feature>
<feature type="transmembrane region" description="Helical" evidence="6">
    <location>
        <begin position="115"/>
        <end position="136"/>
    </location>
</feature>
<keyword evidence="2" id="KW-1003">Cell membrane</keyword>
<feature type="transmembrane region" description="Helical" evidence="6">
    <location>
        <begin position="323"/>
        <end position="340"/>
    </location>
</feature>
<dbReference type="PANTHER" id="PTHR30250:SF11">
    <property type="entry name" value="O-ANTIGEN TRANSPORTER-RELATED"/>
    <property type="match status" value="1"/>
</dbReference>
<dbReference type="OrthoDB" id="7069269at2"/>
<evidence type="ECO:0000313" key="8">
    <source>
        <dbReference type="Proteomes" id="UP000320591"/>
    </source>
</evidence>
<evidence type="ECO:0000256" key="5">
    <source>
        <dbReference type="ARBA" id="ARBA00023136"/>
    </source>
</evidence>
<dbReference type="Proteomes" id="UP000320591">
    <property type="component" value="Chromosome"/>
</dbReference>
<evidence type="ECO:0000256" key="2">
    <source>
        <dbReference type="ARBA" id="ARBA00022475"/>
    </source>
</evidence>
<keyword evidence="8" id="KW-1185">Reference proteome</keyword>
<feature type="transmembrane region" description="Helical" evidence="6">
    <location>
        <begin position="7"/>
        <end position="28"/>
    </location>
</feature>
<evidence type="ECO:0000256" key="3">
    <source>
        <dbReference type="ARBA" id="ARBA00022692"/>
    </source>
</evidence>
<gene>
    <name evidence="7" type="ORF">Dpoa569_0003261</name>
</gene>
<evidence type="ECO:0000256" key="1">
    <source>
        <dbReference type="ARBA" id="ARBA00004651"/>
    </source>
</evidence>
<reference evidence="7 8" key="1">
    <citation type="journal article" date="2019" name="Environ. Microbiol.">
        <title>The phytopathogenic nature of Dickeya aquatica 174/2 and the dynamic early evolution of Dickeya pathogenicity.</title>
        <authorList>
            <person name="Duprey A."/>
            <person name="Taib N."/>
            <person name="Leonard S."/>
            <person name="Garin T."/>
            <person name="Flandrois J.P."/>
            <person name="Nasser W."/>
            <person name="Brochier-Armanet C."/>
            <person name="Reverchon S."/>
        </authorList>
    </citation>
    <scope>NUCLEOTIDE SEQUENCE [LARGE SCALE GENOMIC DNA]</scope>
    <source>
        <strain evidence="7 8">NCPPB 569</strain>
    </source>
</reference>
<dbReference type="EMBL" id="CP042220">
    <property type="protein sequence ID" value="QDX31266.1"/>
    <property type="molecule type" value="Genomic_DNA"/>
</dbReference>
<dbReference type="Pfam" id="PF01943">
    <property type="entry name" value="Polysacc_synt"/>
    <property type="match status" value="1"/>
</dbReference>
<feature type="transmembrane region" description="Helical" evidence="6">
    <location>
        <begin position="352"/>
        <end position="372"/>
    </location>
</feature>
<dbReference type="AlphaFoldDB" id="A0A5B8HSC4"/>
<keyword evidence="5 6" id="KW-0472">Membrane</keyword>
<sequence>MKIKSLGYSFALNVINSVFPIMTLPFVFRAFTASVYGEYILVNIFFQLVLTLFNTMLIPYFVREYINESDKNREKINTKCGEYIMVQMYFSIIGLIFFLLFIAGFYFYLSLKIELAVWFIFPLLFSIINVEWYYYATQNYKLIFFRTLVVKLLVLILVFFFIKENNDVVNYSILMAFSYMMTSVIGYIGVWKKIAFQKLRWRESYQHIFNVRHFFANSLLGTGYQYCDQLFLGVLLERSNLAALNILKQVTAMLTILPITVCRFMLPTVIDSYLTGRADKFHKKYDFFYIFFIFFIALIFGLLGKFFIIMLTGDKYHFSNIDIVLSMCCFLSISLAVFIDTQYSIPQKKEFITTRSNFVVLVVFVFLLYPLIDCMGYSGALLGMFISESIGVVVMVFLHRKGTGYVR</sequence>
<dbReference type="STRING" id="568768.GCA_000406125_00695"/>
<dbReference type="PANTHER" id="PTHR30250">
    <property type="entry name" value="PST FAMILY PREDICTED COLANIC ACID TRANSPORTER"/>
    <property type="match status" value="1"/>
</dbReference>
<keyword evidence="3 6" id="KW-0812">Transmembrane</keyword>
<dbReference type="RefSeq" id="WP_071604277.1">
    <property type="nucleotide sequence ID" value="NZ_CM001975.1"/>
</dbReference>
<organism evidence="7 8">
    <name type="scientific">Dickeya poaceiphila</name>
    <dbReference type="NCBI Taxonomy" id="568768"/>
    <lineage>
        <taxon>Bacteria</taxon>
        <taxon>Pseudomonadati</taxon>
        <taxon>Pseudomonadota</taxon>
        <taxon>Gammaproteobacteria</taxon>
        <taxon>Enterobacterales</taxon>
        <taxon>Pectobacteriaceae</taxon>
        <taxon>Dickeya</taxon>
    </lineage>
</organism>
<evidence type="ECO:0000313" key="7">
    <source>
        <dbReference type="EMBL" id="QDX31266.1"/>
    </source>
</evidence>
<proteinExistence type="predicted"/>
<feature type="transmembrane region" description="Helical" evidence="6">
    <location>
        <begin position="287"/>
        <end position="311"/>
    </location>
</feature>
<dbReference type="KEGG" id="dic:Dpoa569_0003261"/>
<keyword evidence="4 6" id="KW-1133">Transmembrane helix</keyword>
<feature type="transmembrane region" description="Helical" evidence="6">
    <location>
        <begin position="378"/>
        <end position="398"/>
    </location>
</feature>
<evidence type="ECO:0000256" key="6">
    <source>
        <dbReference type="SAM" id="Phobius"/>
    </source>
</evidence>
<evidence type="ECO:0000256" key="4">
    <source>
        <dbReference type="ARBA" id="ARBA00022989"/>
    </source>
</evidence>
<accession>A0A5B8HSC4</accession>
<feature type="transmembrane region" description="Helical" evidence="6">
    <location>
        <begin position="83"/>
        <end position="109"/>
    </location>
</feature>
<dbReference type="InterPro" id="IPR002797">
    <property type="entry name" value="Polysacc_synth"/>
</dbReference>